<feature type="transmembrane region" description="Helical" evidence="1">
    <location>
        <begin position="212"/>
        <end position="231"/>
    </location>
</feature>
<evidence type="ECO:0000256" key="1">
    <source>
        <dbReference type="SAM" id="Phobius"/>
    </source>
</evidence>
<accession>A0A4R4KGZ9</accession>
<comment type="caution">
    <text evidence="2">The sequence shown here is derived from an EMBL/GenBank/DDBJ whole genome shotgun (WGS) entry which is preliminary data.</text>
</comment>
<feature type="transmembrane region" description="Helical" evidence="1">
    <location>
        <begin position="29"/>
        <end position="50"/>
    </location>
</feature>
<keyword evidence="1" id="KW-0812">Transmembrane</keyword>
<dbReference type="EMBL" id="SMJU01000005">
    <property type="protein sequence ID" value="TDB65891.1"/>
    <property type="molecule type" value="Genomic_DNA"/>
</dbReference>
<feature type="transmembrane region" description="Helical" evidence="1">
    <location>
        <begin position="87"/>
        <end position="110"/>
    </location>
</feature>
<feature type="transmembrane region" description="Helical" evidence="1">
    <location>
        <begin position="237"/>
        <end position="258"/>
    </location>
</feature>
<feature type="transmembrane region" description="Helical" evidence="1">
    <location>
        <begin position="122"/>
        <end position="143"/>
    </location>
</feature>
<feature type="transmembrane region" description="Helical" evidence="1">
    <location>
        <begin position="265"/>
        <end position="288"/>
    </location>
</feature>
<dbReference type="InterPro" id="IPR008537">
    <property type="entry name" value="DUF819"/>
</dbReference>
<feature type="transmembrane region" description="Helical" evidence="1">
    <location>
        <begin position="62"/>
        <end position="81"/>
    </location>
</feature>
<proteinExistence type="predicted"/>
<dbReference type="PANTHER" id="PTHR34289:SF8">
    <property type="entry name" value="DUF819 DOMAIN-CONTAINING PROTEIN"/>
    <property type="match status" value="1"/>
</dbReference>
<feature type="transmembrane region" description="Helical" evidence="1">
    <location>
        <begin position="356"/>
        <end position="378"/>
    </location>
</feature>
<feature type="transmembrane region" description="Helical" evidence="1">
    <location>
        <begin position="294"/>
        <end position="316"/>
    </location>
</feature>
<evidence type="ECO:0000313" key="2">
    <source>
        <dbReference type="EMBL" id="TDB65891.1"/>
    </source>
</evidence>
<dbReference type="OrthoDB" id="653763at2"/>
<reference evidence="2 3" key="1">
    <citation type="submission" date="2019-02" db="EMBL/GenBank/DDBJ databases">
        <title>Arundinibacter roseus gen. nov., sp. nov., a new member of the family Cytophagaceae.</title>
        <authorList>
            <person name="Szuroczki S."/>
            <person name="Khayer B."/>
            <person name="Sproer C."/>
            <person name="Toumi M."/>
            <person name="Szabo A."/>
            <person name="Felfoldi T."/>
            <person name="Schumann P."/>
            <person name="Toth E."/>
        </authorList>
    </citation>
    <scope>NUCLEOTIDE SEQUENCE [LARGE SCALE GENOMIC DNA]</scope>
    <source>
        <strain evidence="2 3">DMA-k-7a</strain>
    </source>
</reference>
<dbReference type="RefSeq" id="WP_132116714.1">
    <property type="nucleotide sequence ID" value="NZ_SMJU01000005.1"/>
</dbReference>
<keyword evidence="3" id="KW-1185">Reference proteome</keyword>
<feature type="transmembrane region" description="Helical" evidence="1">
    <location>
        <begin position="155"/>
        <end position="178"/>
    </location>
</feature>
<organism evidence="2 3">
    <name type="scientific">Arundinibacter roseus</name>
    <dbReference type="NCBI Taxonomy" id="2070510"/>
    <lineage>
        <taxon>Bacteria</taxon>
        <taxon>Pseudomonadati</taxon>
        <taxon>Bacteroidota</taxon>
        <taxon>Cytophagia</taxon>
        <taxon>Cytophagales</taxon>
        <taxon>Spirosomataceae</taxon>
        <taxon>Arundinibacter</taxon>
    </lineage>
</organism>
<dbReference type="PANTHER" id="PTHR34289">
    <property type="entry name" value="PROTEIN, PUTATIVE (DUF819)-RELATED"/>
    <property type="match status" value="1"/>
</dbReference>
<dbReference type="Proteomes" id="UP000295706">
    <property type="component" value="Unassembled WGS sequence"/>
</dbReference>
<name>A0A4R4KGZ9_9BACT</name>
<dbReference type="Pfam" id="PF05684">
    <property type="entry name" value="DUF819"/>
    <property type="match status" value="1"/>
</dbReference>
<sequence>MNTHTLFVITILCLTVAFCEWLSRKPFFRPIGTALLVILLTAFVANIGLIPTGSQSEPAYDAIFSYVAPLSIFFLMLSVNLKSIRRAGPVMIGLFLLGGFGTVVGVLVAMKGLDAASHLGESHFAIAGMLTGTYIGGSINFNALAIQYNVAREGVLFAAVTAADNIITALWMIVTLALPAIMGKKKNVPLENLGEEAVPNNSFDETETIHPLDISLLMALAFGAFTCANVINEAFPVISPIMVLTTLALILAQVPAIGRLRGSRVLGLFMIYLFLSVIGAYCDLAALWQNGTLALWLLGIIGLIVGIHALVLFGFARLFRQDWDAVAVASQANIGGSSSALALARSLGRPDLQLPAILVGTLGNGIGTYAGLLLAEWLR</sequence>
<evidence type="ECO:0000313" key="3">
    <source>
        <dbReference type="Proteomes" id="UP000295706"/>
    </source>
</evidence>
<keyword evidence="1" id="KW-0472">Membrane</keyword>
<dbReference type="AlphaFoldDB" id="A0A4R4KGZ9"/>
<gene>
    <name evidence="2" type="ORF">EZE20_08985</name>
</gene>
<protein>
    <submittedName>
        <fullName evidence="2">DUF819 family protein</fullName>
    </submittedName>
</protein>
<keyword evidence="1" id="KW-1133">Transmembrane helix</keyword>